<keyword evidence="11" id="KW-1185">Reference proteome</keyword>
<feature type="transmembrane region" description="Helical" evidence="8">
    <location>
        <begin position="170"/>
        <end position="195"/>
    </location>
</feature>
<feature type="transmembrane region" description="Helical" evidence="8">
    <location>
        <begin position="85"/>
        <end position="105"/>
    </location>
</feature>
<feature type="transmembrane region" description="Helical" evidence="8">
    <location>
        <begin position="58"/>
        <end position="78"/>
    </location>
</feature>
<dbReference type="InterPro" id="IPR011701">
    <property type="entry name" value="MFS"/>
</dbReference>
<feature type="transmembrane region" description="Helical" evidence="8">
    <location>
        <begin position="286"/>
        <end position="306"/>
    </location>
</feature>
<evidence type="ECO:0000259" key="9">
    <source>
        <dbReference type="PROSITE" id="PS50850"/>
    </source>
</evidence>
<feature type="transmembrane region" description="Helical" evidence="8">
    <location>
        <begin position="347"/>
        <end position="367"/>
    </location>
</feature>
<keyword evidence="7 8" id="KW-0472">Membrane</keyword>
<comment type="similarity">
    <text evidence="2">Belongs to the major facilitator superfamily.</text>
</comment>
<organism evidence="10 11">
    <name type="scientific">Malikia spinosa</name>
    <dbReference type="NCBI Taxonomy" id="86180"/>
    <lineage>
        <taxon>Bacteria</taxon>
        <taxon>Pseudomonadati</taxon>
        <taxon>Pseudomonadota</taxon>
        <taxon>Betaproteobacteria</taxon>
        <taxon>Burkholderiales</taxon>
        <taxon>Comamonadaceae</taxon>
        <taxon>Malikia</taxon>
    </lineage>
</organism>
<dbReference type="PROSITE" id="PS50850">
    <property type="entry name" value="MFS"/>
    <property type="match status" value="1"/>
</dbReference>
<feature type="transmembrane region" description="Helical" evidence="8">
    <location>
        <begin position="373"/>
        <end position="395"/>
    </location>
</feature>
<dbReference type="PANTHER" id="PTHR43271">
    <property type="entry name" value="BLL2771 PROTEIN"/>
    <property type="match status" value="1"/>
</dbReference>
<evidence type="ECO:0000256" key="8">
    <source>
        <dbReference type="SAM" id="Phobius"/>
    </source>
</evidence>
<gene>
    <name evidence="10" type="ORF">C6P61_01040</name>
</gene>
<reference evidence="10 11" key="1">
    <citation type="submission" date="2018-03" db="EMBL/GenBank/DDBJ databases">
        <title>Comparative genomics illustrates the genes involved in a hyperalkaliphilic mechanisms of Serpentinomonas isolated from highly-alkaline calcium-rich serpentinized springs.</title>
        <authorList>
            <person name="Suzuki S."/>
            <person name="Ishii S."/>
            <person name="Walworth N."/>
            <person name="Bird L."/>
            <person name="Kuenen J.G."/>
            <person name="Nealson K.H."/>
        </authorList>
    </citation>
    <scope>NUCLEOTIDE SEQUENCE [LARGE SCALE GENOMIC DNA]</scope>
    <source>
        <strain evidence="10 11">83</strain>
    </source>
</reference>
<dbReference type="Gene3D" id="1.20.1250.20">
    <property type="entry name" value="MFS general substrate transporter like domains"/>
    <property type="match status" value="1"/>
</dbReference>
<keyword evidence="5 8" id="KW-0812">Transmembrane</keyword>
<accession>A0A2S9KIZ7</accession>
<protein>
    <submittedName>
        <fullName evidence="10">MFS transporter</fullName>
    </submittedName>
</protein>
<feature type="transmembrane region" description="Helical" evidence="8">
    <location>
        <begin position="255"/>
        <end position="274"/>
    </location>
</feature>
<dbReference type="AlphaFoldDB" id="A0A2S9KIZ7"/>
<evidence type="ECO:0000256" key="3">
    <source>
        <dbReference type="ARBA" id="ARBA00022448"/>
    </source>
</evidence>
<feature type="transmembrane region" description="Helical" evidence="8">
    <location>
        <begin position="111"/>
        <end position="133"/>
    </location>
</feature>
<evidence type="ECO:0000313" key="10">
    <source>
        <dbReference type="EMBL" id="PRD70410.1"/>
    </source>
</evidence>
<dbReference type="InterPro" id="IPR020846">
    <property type="entry name" value="MFS_dom"/>
</dbReference>
<comment type="subcellular location">
    <subcellularLocation>
        <location evidence="1">Cell membrane</location>
        <topology evidence="1">Multi-pass membrane protein</topology>
    </subcellularLocation>
</comment>
<dbReference type="PROSITE" id="PS00216">
    <property type="entry name" value="SUGAR_TRANSPORT_1"/>
    <property type="match status" value="1"/>
</dbReference>
<dbReference type="GO" id="GO:0005886">
    <property type="term" value="C:plasma membrane"/>
    <property type="evidence" value="ECO:0007669"/>
    <property type="project" value="UniProtKB-SubCell"/>
</dbReference>
<keyword evidence="6 8" id="KW-1133">Transmembrane helix</keyword>
<feature type="transmembrane region" description="Helical" evidence="8">
    <location>
        <begin position="18"/>
        <end position="38"/>
    </location>
</feature>
<dbReference type="EMBL" id="PVLR01000004">
    <property type="protein sequence ID" value="PRD70410.1"/>
    <property type="molecule type" value="Genomic_DNA"/>
</dbReference>
<dbReference type="RefSeq" id="WP_105728068.1">
    <property type="nucleotide sequence ID" value="NZ_PVLR01000004.1"/>
</dbReference>
<proteinExistence type="inferred from homology"/>
<feature type="transmembrane region" description="Helical" evidence="8">
    <location>
        <begin position="223"/>
        <end position="243"/>
    </location>
</feature>
<evidence type="ECO:0000256" key="4">
    <source>
        <dbReference type="ARBA" id="ARBA00022475"/>
    </source>
</evidence>
<dbReference type="OrthoDB" id="63984at2"/>
<keyword evidence="3" id="KW-0813">Transport</keyword>
<comment type="caution">
    <text evidence="10">The sequence shown here is derived from an EMBL/GenBank/DDBJ whole genome shotgun (WGS) entry which is preliminary data.</text>
</comment>
<feature type="transmembrane region" description="Helical" evidence="8">
    <location>
        <begin position="312"/>
        <end position="335"/>
    </location>
</feature>
<evidence type="ECO:0000256" key="1">
    <source>
        <dbReference type="ARBA" id="ARBA00004651"/>
    </source>
</evidence>
<dbReference type="InterPro" id="IPR005829">
    <property type="entry name" value="Sugar_transporter_CS"/>
</dbReference>
<dbReference type="PANTHER" id="PTHR43271:SF2">
    <property type="entry name" value="BLL2771 PROTEIN"/>
    <property type="match status" value="1"/>
</dbReference>
<evidence type="ECO:0000256" key="5">
    <source>
        <dbReference type="ARBA" id="ARBA00022692"/>
    </source>
</evidence>
<sequence length="403" mass="42144">MSEPGLLARRQPDDPAPLASRAIVGLIGCIAFINVYAMQSVLPLLMADFDASPVQAGLTVGATILAVALLSPFMGLLSDAWGRKGLICTSLFALVLPTLLIPLAASLNQVIALRFLQGLAVPGIVVVLMAYLAEEFQATGGVARMISTYVAGSVMGGFSGRFIAGHAAHWWGWQGAFLTLALLTLSGGLLVLWRLPRSRHFVPSRDWRSALASLRSHLGNPRLLAACAVGFCVLFSLVGSFTYVNLHLAGAPFRLSAAGLANVFTVYLLGVLVTPLAGRLIQRWGFLRTLLVALLVSSGGLLLTLLPALAPVILGLAICSSAIFVCQAATISFIAGQVNQGRSLATGLYNMSYYSGGALAAWVAGLGYESQGWSGVVALMILAQLLAGSVAALSWQRAPGRSA</sequence>
<dbReference type="Proteomes" id="UP000238326">
    <property type="component" value="Unassembled WGS sequence"/>
</dbReference>
<dbReference type="GO" id="GO:0022857">
    <property type="term" value="F:transmembrane transporter activity"/>
    <property type="evidence" value="ECO:0007669"/>
    <property type="project" value="InterPro"/>
</dbReference>
<dbReference type="Pfam" id="PF07690">
    <property type="entry name" value="MFS_1"/>
    <property type="match status" value="1"/>
</dbReference>
<evidence type="ECO:0000313" key="11">
    <source>
        <dbReference type="Proteomes" id="UP000238326"/>
    </source>
</evidence>
<dbReference type="SUPFAM" id="SSF103473">
    <property type="entry name" value="MFS general substrate transporter"/>
    <property type="match status" value="1"/>
</dbReference>
<evidence type="ECO:0000256" key="6">
    <source>
        <dbReference type="ARBA" id="ARBA00022989"/>
    </source>
</evidence>
<name>A0A2S9KIZ7_9BURK</name>
<dbReference type="InterPro" id="IPR036259">
    <property type="entry name" value="MFS_trans_sf"/>
</dbReference>
<feature type="domain" description="Major facilitator superfamily (MFS) profile" evidence="9">
    <location>
        <begin position="20"/>
        <end position="401"/>
    </location>
</feature>
<keyword evidence="4" id="KW-1003">Cell membrane</keyword>
<evidence type="ECO:0000256" key="2">
    <source>
        <dbReference type="ARBA" id="ARBA00008335"/>
    </source>
</evidence>
<evidence type="ECO:0000256" key="7">
    <source>
        <dbReference type="ARBA" id="ARBA00023136"/>
    </source>
</evidence>
<feature type="transmembrane region" description="Helical" evidence="8">
    <location>
        <begin position="145"/>
        <end position="164"/>
    </location>
</feature>
<dbReference type="CDD" id="cd17324">
    <property type="entry name" value="MFS_NepI_like"/>
    <property type="match status" value="1"/>
</dbReference>